<dbReference type="Pfam" id="PF08968">
    <property type="entry name" value="DUF1885"/>
    <property type="match status" value="1"/>
</dbReference>
<dbReference type="Proteomes" id="UP000017973">
    <property type="component" value="Unassembled WGS sequence"/>
</dbReference>
<dbReference type="eggNOG" id="ENOG5031D41">
    <property type="taxonomic scope" value="Bacteria"/>
</dbReference>
<evidence type="ECO:0000313" key="2">
    <source>
        <dbReference type="Proteomes" id="UP000017973"/>
    </source>
</evidence>
<dbReference type="Gene3D" id="3.30.310.120">
    <property type="entry name" value="Rbstp2229 like protein"/>
    <property type="match status" value="1"/>
</dbReference>
<comment type="caution">
    <text evidence="1">The sequence shown here is derived from an EMBL/GenBank/DDBJ whole genome shotgun (WGS) entry which is preliminary data.</text>
</comment>
<proteinExistence type="predicted"/>
<dbReference type="AlphaFoldDB" id="V6MBW3"/>
<dbReference type="EMBL" id="AYJU01000017">
    <property type="protein sequence ID" value="EST52868.1"/>
    <property type="molecule type" value="Genomic_DNA"/>
</dbReference>
<evidence type="ECO:0008006" key="3">
    <source>
        <dbReference type="Google" id="ProtNLM"/>
    </source>
</evidence>
<dbReference type="Gene3D" id="1.20.5.850">
    <property type="entry name" value="Rbstp2229 protein"/>
    <property type="match status" value="1"/>
</dbReference>
<accession>V6MBW3</accession>
<dbReference type="PATRIC" id="fig|1408254.3.peg.3580"/>
<dbReference type="STRING" id="1408254.T458_18145"/>
<name>V6MBW3_9BACL</name>
<gene>
    <name evidence="1" type="ORF">T458_18145</name>
</gene>
<dbReference type="InterPro" id="IPR036294">
    <property type="entry name" value="Rbstp2229-like_sf"/>
</dbReference>
<keyword evidence="2" id="KW-1185">Reference proteome</keyword>
<sequence length="145" mass="16664">MAIVNLQSAYIYFVEGSTATHADLEDVKAKFNRYIEMTKKTGEQLGWSYADSAFPYELEERPEGKGSWFLLRGKDPNVYKAIVVGVGSKIENGKERQYVQVSLPESATHGDKGKANEFCRYLARDYKGELHLFNRRVQYFQPRKP</sequence>
<dbReference type="HOGENOM" id="CLU_122267_0_0_9"/>
<dbReference type="InterPro" id="IPR015062">
    <property type="entry name" value="DUF1885"/>
</dbReference>
<reference evidence="1 2" key="1">
    <citation type="journal article" date="2014" name="Genome Announc.">
        <title>Draft Genome Sequence of Brevibacillus panacihumi Strain W25, a Halotolerant Hydrocarbon-Degrading Bacterium.</title>
        <authorList>
            <person name="Wang X."/>
            <person name="Jin D."/>
            <person name="Zhou L."/>
            <person name="Wu L."/>
            <person name="An W."/>
            <person name="Chen Y."/>
            <person name="Zhao L."/>
        </authorList>
    </citation>
    <scope>NUCLEOTIDE SEQUENCE [LARGE SCALE GENOMIC DNA]</scope>
    <source>
        <strain evidence="1 2">W25</strain>
    </source>
</reference>
<evidence type="ECO:0000313" key="1">
    <source>
        <dbReference type="EMBL" id="EST52868.1"/>
    </source>
</evidence>
<organism evidence="1 2">
    <name type="scientific">Brevibacillus panacihumi W25</name>
    <dbReference type="NCBI Taxonomy" id="1408254"/>
    <lineage>
        <taxon>Bacteria</taxon>
        <taxon>Bacillati</taxon>
        <taxon>Bacillota</taxon>
        <taxon>Bacilli</taxon>
        <taxon>Bacillales</taxon>
        <taxon>Paenibacillaceae</taxon>
        <taxon>Brevibacillus</taxon>
    </lineage>
</organism>
<protein>
    <recommendedName>
        <fullName evidence="3">DUF1885 family protein</fullName>
    </recommendedName>
</protein>
<dbReference type="SUPFAM" id="SSF111171">
    <property type="entry name" value="Rbstp2229 protein"/>
    <property type="match status" value="1"/>
</dbReference>